<dbReference type="GeneID" id="93136586"/>
<dbReference type="Proteomes" id="UP000472916">
    <property type="component" value="Unassembled WGS sequence"/>
</dbReference>
<protein>
    <submittedName>
        <fullName evidence="1">Uncharacterized protein</fullName>
    </submittedName>
</protein>
<sequence length="185" mass="22034">MAFENGYNMFNYCEELFAKYKEDKLIFYKALQILSVFERRNDYPYCTDELSEVCEKMLGYDLNCVTDFLWKYTLSNQIEWNARKVLSCKEDKEVNLIEEFTEEEGNKIVTNFKNEMEAFFITLTPLFENLFMGESSAPRIDRIAQKQTYGEDKTIRFIRKDGETFDFTATPNDIKKIMDVFSHME</sequence>
<dbReference type="RefSeq" id="WP_006426819.1">
    <property type="nucleotide sequence ID" value="NZ_CP094679.1"/>
</dbReference>
<gene>
    <name evidence="1" type="ORF">GT528_01615</name>
</gene>
<proteinExistence type="predicted"/>
<name>A0A6L8RVT8_9FIRM</name>
<dbReference type="AlphaFoldDB" id="A0A6L8RVT8"/>
<comment type="caution">
    <text evidence="1">The sequence shown here is derived from an EMBL/GenBank/DDBJ whole genome shotgun (WGS) entry which is preliminary data.</text>
</comment>
<reference evidence="1 2" key="1">
    <citation type="journal article" date="2019" name="Nat. Med.">
        <title>A library of human gut bacterial isolates paired with longitudinal multiomics data enables mechanistic microbiome research.</title>
        <authorList>
            <person name="Poyet M."/>
            <person name="Groussin M."/>
            <person name="Gibbons S.M."/>
            <person name="Avila-Pacheco J."/>
            <person name="Jiang X."/>
            <person name="Kearney S.M."/>
            <person name="Perrotta A.R."/>
            <person name="Berdy B."/>
            <person name="Zhao S."/>
            <person name="Lieberman T.D."/>
            <person name="Swanson P.K."/>
            <person name="Smith M."/>
            <person name="Roesemann S."/>
            <person name="Alexander J.E."/>
            <person name="Rich S.A."/>
            <person name="Livny J."/>
            <person name="Vlamakis H."/>
            <person name="Clish C."/>
            <person name="Bullock K."/>
            <person name="Deik A."/>
            <person name="Scott J."/>
            <person name="Pierce K.A."/>
            <person name="Xavier R.J."/>
            <person name="Alm E.J."/>
        </authorList>
    </citation>
    <scope>NUCLEOTIDE SEQUENCE [LARGE SCALE GENOMIC DNA]</scope>
    <source>
        <strain evidence="1 2">BIOML-A6</strain>
    </source>
</reference>
<dbReference type="EMBL" id="WWSC01000002">
    <property type="protein sequence ID" value="MZK40430.1"/>
    <property type="molecule type" value="Genomic_DNA"/>
</dbReference>
<evidence type="ECO:0000313" key="1">
    <source>
        <dbReference type="EMBL" id="MZK40430.1"/>
    </source>
</evidence>
<accession>A0A6L8RVT8</accession>
<organism evidence="1 2">
    <name type="scientific">Dorea longicatena</name>
    <dbReference type="NCBI Taxonomy" id="88431"/>
    <lineage>
        <taxon>Bacteria</taxon>
        <taxon>Bacillati</taxon>
        <taxon>Bacillota</taxon>
        <taxon>Clostridia</taxon>
        <taxon>Lachnospirales</taxon>
        <taxon>Lachnospiraceae</taxon>
        <taxon>Dorea</taxon>
    </lineage>
</organism>
<evidence type="ECO:0000313" key="2">
    <source>
        <dbReference type="Proteomes" id="UP000472916"/>
    </source>
</evidence>